<feature type="transmembrane region" description="Helical" evidence="2">
    <location>
        <begin position="301"/>
        <end position="323"/>
    </location>
</feature>
<keyword evidence="1" id="KW-0813">Transport</keyword>
<accession>A0A0G4K4J0</accession>
<gene>
    <name evidence="3" type="ORF">BRSU_0538</name>
</gene>
<feature type="transmembrane region" description="Helical" evidence="2">
    <location>
        <begin position="374"/>
        <end position="392"/>
    </location>
</feature>
<proteinExistence type="predicted"/>
<dbReference type="InterPro" id="IPR050222">
    <property type="entry name" value="MATE_MdtK"/>
</dbReference>
<dbReference type="NCBIfam" id="TIGR00797">
    <property type="entry name" value="matE"/>
    <property type="match status" value="1"/>
</dbReference>
<feature type="transmembrane region" description="Helical" evidence="2">
    <location>
        <begin position="106"/>
        <end position="128"/>
    </location>
</feature>
<dbReference type="Proteomes" id="UP000043763">
    <property type="component" value="Unassembled WGS sequence"/>
</dbReference>
<dbReference type="GO" id="GO:0005886">
    <property type="term" value="C:plasma membrane"/>
    <property type="evidence" value="ECO:0007669"/>
    <property type="project" value="TreeGrafter"/>
</dbReference>
<dbReference type="RefSeq" id="WP_048593664.1">
    <property type="nucleotide sequence ID" value="NZ_CVLB01000001.1"/>
</dbReference>
<evidence type="ECO:0000313" key="3">
    <source>
        <dbReference type="EMBL" id="CRF32045.1"/>
    </source>
</evidence>
<feature type="transmembrane region" description="Helical" evidence="2">
    <location>
        <begin position="335"/>
        <end position="362"/>
    </location>
</feature>
<feature type="transmembrane region" description="Helical" evidence="2">
    <location>
        <begin position="65"/>
        <end position="85"/>
    </location>
</feature>
<protein>
    <submittedName>
        <fullName evidence="3">Multidrug transporter MatE</fullName>
    </submittedName>
</protein>
<evidence type="ECO:0000256" key="2">
    <source>
        <dbReference type="SAM" id="Phobius"/>
    </source>
</evidence>
<dbReference type="OrthoDB" id="9780160at2"/>
<dbReference type="PANTHER" id="PTHR43298">
    <property type="entry name" value="MULTIDRUG RESISTANCE PROTEIN NORM-RELATED"/>
    <property type="match status" value="1"/>
</dbReference>
<dbReference type="GO" id="GO:0015297">
    <property type="term" value="F:antiporter activity"/>
    <property type="evidence" value="ECO:0007669"/>
    <property type="project" value="InterPro"/>
</dbReference>
<dbReference type="PANTHER" id="PTHR43298:SF2">
    <property type="entry name" value="FMN_FAD EXPORTER YEEO-RELATED"/>
    <property type="match status" value="1"/>
</dbReference>
<name>A0A0G4K4J0_9SPIR</name>
<keyword evidence="4" id="KW-1185">Reference proteome</keyword>
<evidence type="ECO:0000313" key="4">
    <source>
        <dbReference type="Proteomes" id="UP000043763"/>
    </source>
</evidence>
<reference evidence="4" key="1">
    <citation type="submission" date="2015-04" db="EMBL/GenBank/DDBJ databases">
        <authorList>
            <person name="Mushtaq Mamoona"/>
        </authorList>
    </citation>
    <scope>NUCLEOTIDE SEQUENCE [LARGE SCALE GENOMIC DNA]</scope>
    <source>
        <strain evidence="4">AN4859/03</strain>
    </source>
</reference>
<keyword evidence="2" id="KW-0472">Membrane</keyword>
<keyword evidence="2" id="KW-0812">Transmembrane</keyword>
<dbReference type="GO" id="GO:0042910">
    <property type="term" value="F:xenobiotic transmembrane transporter activity"/>
    <property type="evidence" value="ECO:0007669"/>
    <property type="project" value="InterPro"/>
</dbReference>
<keyword evidence="2" id="KW-1133">Transmembrane helix</keyword>
<feature type="transmembrane region" description="Helical" evidence="2">
    <location>
        <begin position="179"/>
        <end position="199"/>
    </location>
</feature>
<sequence>MNTNSMKFNGGKKTLFGNFDFYKLCISIAVPVMLQQLIMGMVSLIDNFMVAELGDIKMAAVNVSNQLNFIYLVLLNTCYGAGGIYMAQNNGADNKEGMQQAFRFKVILPLIISISYMILMLVNPEIFIRLMTRGNASQEEILLSSTKYMSIIAFTFIPISISGAIGTSYREIGKPHIPLIISVIATFCNTLGNYILIYGNFGAPRLEETGAAIATLIARIIEMILFIVYIKIHKEKFYVRTREILKVKLNVFYSMLKKSSLIFLSEISWGLSEMFMTALYNSRGGAETVAGMASGFTIANIFYLVFQGIFVSTMVVVGGTLGRGELEDAKNKARWILNGSVIAGLVVGLVQMSSTLLIPFIFSKLTIDAQAITRNLVILVACYMPIWTYINAQFAVSRAGGDTVFGFAVDVPVSLLIFAPLALILAKFTTVGPVAMFGIAKLSDFAKIAVGVIMLKKERWVRKLTE</sequence>
<dbReference type="InterPro" id="IPR002528">
    <property type="entry name" value="MATE_fam"/>
</dbReference>
<dbReference type="AlphaFoldDB" id="A0A0G4K4J0"/>
<feature type="transmembrane region" description="Helical" evidence="2">
    <location>
        <begin position="211"/>
        <end position="232"/>
    </location>
</feature>
<feature type="transmembrane region" description="Helical" evidence="2">
    <location>
        <begin position="148"/>
        <end position="167"/>
    </location>
</feature>
<organism evidence="3 4">
    <name type="scientific">Brachyspira suanatina</name>
    <dbReference type="NCBI Taxonomy" id="381802"/>
    <lineage>
        <taxon>Bacteria</taxon>
        <taxon>Pseudomonadati</taxon>
        <taxon>Spirochaetota</taxon>
        <taxon>Spirochaetia</taxon>
        <taxon>Brachyspirales</taxon>
        <taxon>Brachyspiraceae</taxon>
        <taxon>Brachyspira</taxon>
    </lineage>
</organism>
<feature type="transmembrane region" description="Helical" evidence="2">
    <location>
        <begin position="404"/>
        <end position="428"/>
    </location>
</feature>
<dbReference type="Pfam" id="PF01554">
    <property type="entry name" value="MatE"/>
    <property type="match status" value="2"/>
</dbReference>
<feature type="transmembrane region" description="Helical" evidence="2">
    <location>
        <begin position="21"/>
        <end position="45"/>
    </location>
</feature>
<dbReference type="EMBL" id="CVLB01000001">
    <property type="protein sequence ID" value="CRF32045.1"/>
    <property type="molecule type" value="Genomic_DNA"/>
</dbReference>
<evidence type="ECO:0000256" key="1">
    <source>
        <dbReference type="ARBA" id="ARBA00022448"/>
    </source>
</evidence>